<feature type="region of interest" description="Disordered" evidence="1">
    <location>
        <begin position="156"/>
        <end position="274"/>
    </location>
</feature>
<proteinExistence type="predicted"/>
<sequence>MAATAPLKTPILRWPHLSAARMHSVPLMGVGAHGADPSSSSRYWRPGSALQLFLGDPETERLIKRPSRLLLNKALFLVTTATPVRGTRLGVSLRASCVTAPIISAGGGAAARSRPTPSDPASVDPAPASSGGPRESLGVRVPLRCRLALLCPRLGANDVERPAPGPSAGAPEVRSREGRGGEPSPRAAAAPSERNAPAGCPGRHTLTGGSRSSSARLPAYGTSRRAAARSGAAALPQLRPQPESPSSGRAAARAPQPRLPSDPTGESNGAAPMPRVRHTHIGRANSFFRSGAPIAPCFSCPVRPFRGQQQRVLVSWGHPRFGGGSLFDITPARDQDNQEEGGPRAELFAQVSAPATILATPPSMLPLLNGATQW</sequence>
<organism evidence="2 3">
    <name type="scientific">Pleurodeles waltl</name>
    <name type="common">Iberian ribbed newt</name>
    <dbReference type="NCBI Taxonomy" id="8319"/>
    <lineage>
        <taxon>Eukaryota</taxon>
        <taxon>Metazoa</taxon>
        <taxon>Chordata</taxon>
        <taxon>Craniata</taxon>
        <taxon>Vertebrata</taxon>
        <taxon>Euteleostomi</taxon>
        <taxon>Amphibia</taxon>
        <taxon>Batrachia</taxon>
        <taxon>Caudata</taxon>
        <taxon>Salamandroidea</taxon>
        <taxon>Salamandridae</taxon>
        <taxon>Pleurodelinae</taxon>
        <taxon>Pleurodeles</taxon>
    </lineage>
</organism>
<evidence type="ECO:0000313" key="2">
    <source>
        <dbReference type="EMBL" id="KAJ1183931.1"/>
    </source>
</evidence>
<gene>
    <name evidence="2" type="ORF">NDU88_000741</name>
</gene>
<evidence type="ECO:0000313" key="3">
    <source>
        <dbReference type="Proteomes" id="UP001066276"/>
    </source>
</evidence>
<dbReference type="AlphaFoldDB" id="A0AAV7U5I2"/>
<accession>A0AAV7U5I2</accession>
<evidence type="ECO:0000256" key="1">
    <source>
        <dbReference type="SAM" id="MobiDB-lite"/>
    </source>
</evidence>
<comment type="caution">
    <text evidence="2">The sequence shown here is derived from an EMBL/GenBank/DDBJ whole genome shotgun (WGS) entry which is preliminary data.</text>
</comment>
<feature type="compositionally biased region" description="Low complexity" evidence="1">
    <location>
        <begin position="223"/>
        <end position="234"/>
    </location>
</feature>
<name>A0AAV7U5I2_PLEWA</name>
<keyword evidence="3" id="KW-1185">Reference proteome</keyword>
<dbReference type="Proteomes" id="UP001066276">
    <property type="component" value="Chromosome 3_1"/>
</dbReference>
<dbReference type="EMBL" id="JANPWB010000005">
    <property type="protein sequence ID" value="KAJ1183931.1"/>
    <property type="molecule type" value="Genomic_DNA"/>
</dbReference>
<reference evidence="2" key="1">
    <citation type="journal article" date="2022" name="bioRxiv">
        <title>Sequencing and chromosome-scale assembly of the giantPleurodeles waltlgenome.</title>
        <authorList>
            <person name="Brown T."/>
            <person name="Elewa A."/>
            <person name="Iarovenko S."/>
            <person name="Subramanian E."/>
            <person name="Araus A.J."/>
            <person name="Petzold A."/>
            <person name="Susuki M."/>
            <person name="Suzuki K.-i.T."/>
            <person name="Hayashi T."/>
            <person name="Toyoda A."/>
            <person name="Oliveira C."/>
            <person name="Osipova E."/>
            <person name="Leigh N.D."/>
            <person name="Simon A."/>
            <person name="Yun M.H."/>
        </authorList>
    </citation>
    <scope>NUCLEOTIDE SEQUENCE</scope>
    <source>
        <strain evidence="2">20211129_DDA</strain>
        <tissue evidence="2">Liver</tissue>
    </source>
</reference>
<feature type="compositionally biased region" description="Low complexity" evidence="1">
    <location>
        <begin position="244"/>
        <end position="261"/>
    </location>
</feature>
<feature type="region of interest" description="Disordered" evidence="1">
    <location>
        <begin position="106"/>
        <end position="137"/>
    </location>
</feature>
<feature type="compositionally biased region" description="Low complexity" evidence="1">
    <location>
        <begin position="182"/>
        <end position="199"/>
    </location>
</feature>
<protein>
    <submittedName>
        <fullName evidence="2">Uncharacterized protein</fullName>
    </submittedName>
</protein>